<dbReference type="AlphaFoldDB" id="A0A6A7AV41"/>
<evidence type="ECO:0000313" key="2">
    <source>
        <dbReference type="Proteomes" id="UP000799423"/>
    </source>
</evidence>
<dbReference type="EMBL" id="MU006333">
    <property type="protein sequence ID" value="KAF2846654.1"/>
    <property type="molecule type" value="Genomic_DNA"/>
</dbReference>
<proteinExistence type="predicted"/>
<name>A0A6A7AV41_9PLEO</name>
<accession>A0A6A7AV41</accession>
<keyword evidence="2" id="KW-1185">Reference proteome</keyword>
<organism evidence="1 2">
    <name type="scientific">Plenodomus tracheiphilus IPT5</name>
    <dbReference type="NCBI Taxonomy" id="1408161"/>
    <lineage>
        <taxon>Eukaryota</taxon>
        <taxon>Fungi</taxon>
        <taxon>Dikarya</taxon>
        <taxon>Ascomycota</taxon>
        <taxon>Pezizomycotina</taxon>
        <taxon>Dothideomycetes</taxon>
        <taxon>Pleosporomycetidae</taxon>
        <taxon>Pleosporales</taxon>
        <taxon>Pleosporineae</taxon>
        <taxon>Leptosphaeriaceae</taxon>
        <taxon>Plenodomus</taxon>
    </lineage>
</organism>
<evidence type="ECO:0000313" key="1">
    <source>
        <dbReference type="EMBL" id="KAF2846654.1"/>
    </source>
</evidence>
<dbReference type="Proteomes" id="UP000799423">
    <property type="component" value="Unassembled WGS sequence"/>
</dbReference>
<reference evidence="1" key="1">
    <citation type="submission" date="2020-01" db="EMBL/GenBank/DDBJ databases">
        <authorList>
            <consortium name="DOE Joint Genome Institute"/>
            <person name="Haridas S."/>
            <person name="Albert R."/>
            <person name="Binder M."/>
            <person name="Bloem J."/>
            <person name="Labutti K."/>
            <person name="Salamov A."/>
            <person name="Andreopoulos B."/>
            <person name="Baker S.E."/>
            <person name="Barry K."/>
            <person name="Bills G."/>
            <person name="Bluhm B.H."/>
            <person name="Cannon C."/>
            <person name="Castanera R."/>
            <person name="Culley D.E."/>
            <person name="Daum C."/>
            <person name="Ezra D."/>
            <person name="Gonzalez J.B."/>
            <person name="Henrissat B."/>
            <person name="Kuo A."/>
            <person name="Liang C."/>
            <person name="Lipzen A."/>
            <person name="Lutzoni F."/>
            <person name="Magnuson J."/>
            <person name="Mondo S."/>
            <person name="Nolan M."/>
            <person name="Ohm R."/>
            <person name="Pangilinan J."/>
            <person name="Park H.-J."/>
            <person name="Ramirez L."/>
            <person name="Alfaro M."/>
            <person name="Sun H."/>
            <person name="Tritt A."/>
            <person name="Yoshinaga Y."/>
            <person name="Zwiers L.-H."/>
            <person name="Turgeon B.G."/>
            <person name="Goodwin S.B."/>
            <person name="Spatafora J.W."/>
            <person name="Crous P.W."/>
            <person name="Grigoriev I.V."/>
        </authorList>
    </citation>
    <scope>NUCLEOTIDE SEQUENCE</scope>
    <source>
        <strain evidence="1">IPT5</strain>
    </source>
</reference>
<gene>
    <name evidence="1" type="ORF">T440DRAFT_225016</name>
</gene>
<protein>
    <submittedName>
        <fullName evidence="1">Uncharacterized protein</fullName>
    </submittedName>
</protein>
<sequence>MQRPQRPLCPSWLRMKPSSALSTLQGLIMASHAVPRLGRASSTWPCYSPALWRLSAQHDWIPMPPSMVCGDIHLLVQRPRNQHTAVFSISCAVRGGWTPIGVCHVARIRRWVGGLEVWPA</sequence>